<evidence type="ECO:0000313" key="3">
    <source>
        <dbReference type="EMBL" id="KPI35795.1"/>
    </source>
</evidence>
<comment type="caution">
    <text evidence="3">The sequence shown here is derived from an EMBL/GenBank/DDBJ whole genome shotgun (WGS) entry which is preliminary data.</text>
</comment>
<organism evidence="3 4">
    <name type="scientific">Cyphellophora attinorum</name>
    <dbReference type="NCBI Taxonomy" id="1664694"/>
    <lineage>
        <taxon>Eukaryota</taxon>
        <taxon>Fungi</taxon>
        <taxon>Dikarya</taxon>
        <taxon>Ascomycota</taxon>
        <taxon>Pezizomycotina</taxon>
        <taxon>Eurotiomycetes</taxon>
        <taxon>Chaetothyriomycetidae</taxon>
        <taxon>Chaetothyriales</taxon>
        <taxon>Cyphellophoraceae</taxon>
        <taxon>Cyphellophora</taxon>
    </lineage>
</organism>
<gene>
    <name evidence="3" type="ORF">AB675_11105</name>
</gene>
<feature type="compositionally biased region" description="Polar residues" evidence="1">
    <location>
        <begin position="10"/>
        <end position="23"/>
    </location>
</feature>
<dbReference type="STRING" id="1664694.A0A0N1H305"/>
<reference evidence="3 4" key="1">
    <citation type="submission" date="2015-06" db="EMBL/GenBank/DDBJ databases">
        <title>Draft genome of the ant-associated black yeast Phialophora attae CBS 131958.</title>
        <authorList>
            <person name="Moreno L.F."/>
            <person name="Stielow B.J."/>
            <person name="de Hoog S."/>
            <person name="Vicente V.A."/>
            <person name="Weiss V.A."/>
            <person name="de Vries M."/>
            <person name="Cruz L.M."/>
            <person name="Souza E.M."/>
        </authorList>
    </citation>
    <scope>NUCLEOTIDE SEQUENCE [LARGE SCALE GENOMIC DNA]</scope>
    <source>
        <strain evidence="3 4">CBS 131958</strain>
    </source>
</reference>
<evidence type="ECO:0000259" key="2">
    <source>
        <dbReference type="Pfam" id="PF25318"/>
    </source>
</evidence>
<feature type="compositionally biased region" description="Low complexity" evidence="1">
    <location>
        <begin position="55"/>
        <end position="72"/>
    </location>
</feature>
<evidence type="ECO:0000313" key="4">
    <source>
        <dbReference type="Proteomes" id="UP000038010"/>
    </source>
</evidence>
<dbReference type="OrthoDB" id="4150221at2759"/>
<dbReference type="VEuPathDB" id="FungiDB:AB675_11105"/>
<feature type="region of interest" description="Disordered" evidence="1">
    <location>
        <begin position="195"/>
        <end position="279"/>
    </location>
</feature>
<dbReference type="Pfam" id="PF25318">
    <property type="entry name" value="WHD_GDS1"/>
    <property type="match status" value="1"/>
</dbReference>
<feature type="domain" description="GDS1 winged helix" evidence="2">
    <location>
        <begin position="101"/>
        <end position="175"/>
    </location>
</feature>
<name>A0A0N1H305_9EURO</name>
<dbReference type="AlphaFoldDB" id="A0A0N1H305"/>
<feature type="region of interest" description="Disordered" evidence="1">
    <location>
        <begin position="1"/>
        <end position="97"/>
    </location>
</feature>
<proteinExistence type="predicted"/>
<dbReference type="InterPro" id="IPR057511">
    <property type="entry name" value="WH_GDS1"/>
</dbReference>
<protein>
    <recommendedName>
        <fullName evidence="2">GDS1 winged helix domain-containing protein</fullName>
    </recommendedName>
</protein>
<dbReference type="RefSeq" id="XP_017995758.1">
    <property type="nucleotide sequence ID" value="XM_018139924.1"/>
</dbReference>
<evidence type="ECO:0000256" key="1">
    <source>
        <dbReference type="SAM" id="MobiDB-lite"/>
    </source>
</evidence>
<feature type="compositionally biased region" description="Polar residues" evidence="1">
    <location>
        <begin position="30"/>
        <end position="42"/>
    </location>
</feature>
<dbReference type="Proteomes" id="UP000038010">
    <property type="component" value="Unassembled WGS sequence"/>
</dbReference>
<dbReference type="EMBL" id="LFJN01000036">
    <property type="protein sequence ID" value="KPI35795.1"/>
    <property type="molecule type" value="Genomic_DNA"/>
</dbReference>
<keyword evidence="4" id="KW-1185">Reference proteome</keyword>
<sequence length="394" mass="43265">MPYNTRRKSISLSSLGIQVPNSTRLHRANSKSTVSEDLSQMPPTKKQKRSHTDEAPLSPVSSPRSPARSPPAHSKRLSQPQRIKLEHTPPPSPGDVEIARKKTANRPHLIKELATVLASTNQNIAHSANPAALLSSRLSQYLKRQWTPLSPCPLEKELIPVHPRKVFFFLTTQKRGQLPENSDDILPPTLADLKRLTPSISDPSVAGDDSDAEMRGRSPSPEVELFMPDLEDDIGIPTPPTPGEPFSGRSSLNPDGSPDVRARRSNRAPSPALEADEKGFTETAQAVRARGMSLQAPQPSVEVDHSAILEAQETPEQQQNRDHSLLFNTSRLSEQQQQHMMLGSSPVIPAKPASMAKAPALLNLDDVEMYNATDNLISPEMIDIDELDSMFDGY</sequence>
<accession>A0A0N1H305</accession>
<dbReference type="GeneID" id="28731804"/>